<dbReference type="Proteomes" id="UP000182744">
    <property type="component" value="Unassembled WGS sequence"/>
</dbReference>
<comment type="similarity">
    <text evidence="1">Belongs to the UPF0111 family.</text>
</comment>
<sequence>MKFFSRFSKSHQVLTLIKDQAQHLESAANELQQIVSLDVSQQAERAQALHKIENQADDASHTLLTFVNKSFVLPFDRTDLYDLSSTIDDCVDLIDEAGSGIVMLSPSHLPDECLEVVGLLQQCASESARILSHFSPTSPETRDYWIHMNQLENQGDRLYGNTIVKLFNGSTDALEVMRLHMIATALENALDSFENLANVVEQIALKES</sequence>
<evidence type="ECO:0000256" key="1">
    <source>
        <dbReference type="ARBA" id="ARBA00008591"/>
    </source>
</evidence>
<dbReference type="EMBL" id="FNAU01000002">
    <property type="protein sequence ID" value="SDE13464.1"/>
    <property type="molecule type" value="Genomic_DNA"/>
</dbReference>
<protein>
    <submittedName>
        <fullName evidence="2">DUF47 family protein</fullName>
    </submittedName>
    <submittedName>
        <fullName evidence="4">Putitive phosphate transport regulator</fullName>
    </submittedName>
</protein>
<organism evidence="3 5">
    <name type="scientific">Actinobaculum suis</name>
    <dbReference type="NCBI Taxonomy" id="1657"/>
    <lineage>
        <taxon>Bacteria</taxon>
        <taxon>Bacillati</taxon>
        <taxon>Actinomycetota</taxon>
        <taxon>Actinomycetes</taxon>
        <taxon>Actinomycetales</taxon>
        <taxon>Actinomycetaceae</taxon>
        <taxon>Actinobaculum</taxon>
    </lineage>
</organism>
<dbReference type="AlphaFoldDB" id="A0A1G7AEW2"/>
<dbReference type="InterPro" id="IPR052912">
    <property type="entry name" value="UPF0111_domain"/>
</dbReference>
<dbReference type="Proteomes" id="UP001273799">
    <property type="component" value="Unassembled WGS sequence"/>
</dbReference>
<proteinExistence type="inferred from homology"/>
<dbReference type="PANTHER" id="PTHR37298">
    <property type="entry name" value="UPF0111 PROTEIN YKAA"/>
    <property type="match status" value="1"/>
</dbReference>
<evidence type="ECO:0000313" key="3">
    <source>
        <dbReference type="EMBL" id="SDE13464.1"/>
    </source>
</evidence>
<reference evidence="4 6" key="3">
    <citation type="submission" date="2018-11" db="EMBL/GenBank/DDBJ databases">
        <authorList>
            <consortium name="Pathogen Informatics"/>
        </authorList>
    </citation>
    <scope>NUCLEOTIDE SEQUENCE [LARGE SCALE GENOMIC DNA]</scope>
    <source>
        <strain evidence="4 6">NCTC10327</strain>
    </source>
</reference>
<evidence type="ECO:0000313" key="4">
    <source>
        <dbReference type="EMBL" id="VDG75499.1"/>
    </source>
</evidence>
<accession>A0A1G7AEW2</accession>
<dbReference type="RefSeq" id="WP_049620286.1">
    <property type="nucleotide sequence ID" value="NZ_FNAU01000002.1"/>
</dbReference>
<keyword evidence="5" id="KW-1185">Reference proteome</keyword>
<reference evidence="2" key="4">
    <citation type="submission" date="2023-10" db="EMBL/GenBank/DDBJ databases">
        <title>Whole Genome based description of the genera Actinobaculum and Actinotignum reveals a complex phylogenetic relationship within the species included in the genus Actinotignum.</title>
        <authorList>
            <person name="Jensen C.S."/>
            <person name="Dargis R."/>
            <person name="Kemp M."/>
            <person name="Christensen J.J."/>
        </authorList>
    </citation>
    <scope>NUCLEOTIDE SEQUENCE</scope>
    <source>
        <strain evidence="2">Actinobaculum_suis_CCUG19206T</strain>
    </source>
</reference>
<dbReference type="Gene3D" id="1.20.58.220">
    <property type="entry name" value="Phosphate transport system protein phou homolog 2, domain 2"/>
    <property type="match status" value="1"/>
</dbReference>
<dbReference type="Proteomes" id="UP000269974">
    <property type="component" value="Unassembled WGS sequence"/>
</dbReference>
<dbReference type="InterPro" id="IPR018445">
    <property type="entry name" value="Put_Phosphate_transp_reg"/>
</dbReference>
<dbReference type="InterPro" id="IPR038078">
    <property type="entry name" value="PhoU-like_sf"/>
</dbReference>
<dbReference type="Pfam" id="PF01865">
    <property type="entry name" value="PhoU_div"/>
    <property type="match status" value="1"/>
</dbReference>
<evidence type="ECO:0000313" key="5">
    <source>
        <dbReference type="Proteomes" id="UP000182744"/>
    </source>
</evidence>
<dbReference type="EMBL" id="JAWNFU010000001">
    <property type="protein sequence ID" value="MDY5152579.1"/>
    <property type="molecule type" value="Genomic_DNA"/>
</dbReference>
<dbReference type="PANTHER" id="PTHR37298:SF1">
    <property type="entry name" value="UPF0111 PROTEIN YKAA"/>
    <property type="match status" value="1"/>
</dbReference>
<dbReference type="OrthoDB" id="9797568at2"/>
<gene>
    <name evidence="4" type="ORF">NCTC10327_00208</name>
    <name evidence="2" type="ORF">R6G71_00695</name>
    <name evidence="3" type="ORF">SAMN05421878_102200</name>
</gene>
<reference evidence="5" key="2">
    <citation type="submission" date="2016-10" db="EMBL/GenBank/DDBJ databases">
        <authorList>
            <person name="Varghese N."/>
        </authorList>
    </citation>
    <scope>NUCLEOTIDE SEQUENCE [LARGE SCALE GENOMIC DNA]</scope>
    <source>
        <strain evidence="5">DSM 20639</strain>
    </source>
</reference>
<evidence type="ECO:0000313" key="6">
    <source>
        <dbReference type="Proteomes" id="UP000269974"/>
    </source>
</evidence>
<name>A0A1G7AEW2_9ACTO</name>
<evidence type="ECO:0000313" key="2">
    <source>
        <dbReference type="EMBL" id="MDY5152579.1"/>
    </source>
</evidence>
<reference evidence="3" key="1">
    <citation type="submission" date="2016-10" db="EMBL/GenBank/DDBJ databases">
        <authorList>
            <person name="de Groot N.N."/>
        </authorList>
    </citation>
    <scope>NUCLEOTIDE SEQUENCE [LARGE SCALE GENOMIC DNA]</scope>
    <source>
        <strain evidence="3">DSM 20639</strain>
    </source>
</reference>
<dbReference type="EMBL" id="UYIO01000001">
    <property type="protein sequence ID" value="VDG75499.1"/>
    <property type="molecule type" value="Genomic_DNA"/>
</dbReference>